<gene>
    <name evidence="1" type="ORF">SteCoe_23813</name>
</gene>
<evidence type="ECO:0000313" key="1">
    <source>
        <dbReference type="EMBL" id="OMJ76751.1"/>
    </source>
</evidence>
<sequence length="82" mass="9087">MEIENSPIKSPKPIISKARIKHSSTYTASTVTGIGEKGRKKKVMFTDKANNAPLHTIYNYEQVEVVEEVESPKSTSCACLVF</sequence>
<evidence type="ECO:0000313" key="2">
    <source>
        <dbReference type="Proteomes" id="UP000187209"/>
    </source>
</evidence>
<comment type="caution">
    <text evidence="1">The sequence shown here is derived from an EMBL/GenBank/DDBJ whole genome shotgun (WGS) entry which is preliminary data.</text>
</comment>
<dbReference type="EMBL" id="MPUH01000613">
    <property type="protein sequence ID" value="OMJ76751.1"/>
    <property type="molecule type" value="Genomic_DNA"/>
</dbReference>
<dbReference type="Proteomes" id="UP000187209">
    <property type="component" value="Unassembled WGS sequence"/>
</dbReference>
<proteinExistence type="predicted"/>
<accession>A0A1R2BJ32</accession>
<name>A0A1R2BJ32_9CILI</name>
<dbReference type="AlphaFoldDB" id="A0A1R2BJ32"/>
<organism evidence="1 2">
    <name type="scientific">Stentor coeruleus</name>
    <dbReference type="NCBI Taxonomy" id="5963"/>
    <lineage>
        <taxon>Eukaryota</taxon>
        <taxon>Sar</taxon>
        <taxon>Alveolata</taxon>
        <taxon>Ciliophora</taxon>
        <taxon>Postciliodesmatophora</taxon>
        <taxon>Heterotrichea</taxon>
        <taxon>Heterotrichida</taxon>
        <taxon>Stentoridae</taxon>
        <taxon>Stentor</taxon>
    </lineage>
</organism>
<reference evidence="1 2" key="1">
    <citation type="submission" date="2016-11" db="EMBL/GenBank/DDBJ databases">
        <title>The macronuclear genome of Stentor coeruleus: a giant cell with tiny introns.</title>
        <authorList>
            <person name="Slabodnick M."/>
            <person name="Ruby J.G."/>
            <person name="Reiff S.B."/>
            <person name="Swart E.C."/>
            <person name="Gosai S."/>
            <person name="Prabakaran S."/>
            <person name="Witkowska E."/>
            <person name="Larue G.E."/>
            <person name="Fisher S."/>
            <person name="Freeman R.M."/>
            <person name="Gunawardena J."/>
            <person name="Chu W."/>
            <person name="Stover N.A."/>
            <person name="Gregory B.D."/>
            <person name="Nowacki M."/>
            <person name="Derisi J."/>
            <person name="Roy S.W."/>
            <person name="Marshall W.F."/>
            <person name="Sood P."/>
        </authorList>
    </citation>
    <scope>NUCLEOTIDE SEQUENCE [LARGE SCALE GENOMIC DNA]</scope>
    <source>
        <strain evidence="1">WM001</strain>
    </source>
</reference>
<protein>
    <submittedName>
        <fullName evidence="1">Uncharacterized protein</fullName>
    </submittedName>
</protein>
<keyword evidence="2" id="KW-1185">Reference proteome</keyword>